<dbReference type="EMBL" id="FNJB01000003">
    <property type="protein sequence ID" value="SDO48182.1"/>
    <property type="molecule type" value="Genomic_DNA"/>
</dbReference>
<dbReference type="STRING" id="504798.SAMN05421871_102799"/>
<evidence type="ECO:0000256" key="3">
    <source>
        <dbReference type="ARBA" id="ARBA00022898"/>
    </source>
</evidence>
<gene>
    <name evidence="7" type="ORF">SAMN05192558_103250</name>
</gene>
<dbReference type="InterPro" id="IPR015422">
    <property type="entry name" value="PyrdxlP-dep_Trfase_small"/>
</dbReference>
<dbReference type="RefSeq" id="WP_228769753.1">
    <property type="nucleotide sequence ID" value="NZ_FNDV01000002.1"/>
</dbReference>
<dbReference type="CDD" id="cd00609">
    <property type="entry name" value="AAT_like"/>
    <property type="match status" value="1"/>
</dbReference>
<dbReference type="SUPFAM" id="SSF53383">
    <property type="entry name" value="PLP-dependent transferases"/>
    <property type="match status" value="1"/>
</dbReference>
<dbReference type="InterPro" id="IPR051798">
    <property type="entry name" value="Class-II_PLP-Dep_Aminotrans"/>
</dbReference>
<protein>
    <recommendedName>
        <fullName evidence="2">cysteine-S-conjugate beta-lyase</fullName>
        <ecNumber evidence="2">4.4.1.13</ecNumber>
    </recommendedName>
</protein>
<feature type="domain" description="Aminotransferase class I/classII large" evidence="6">
    <location>
        <begin position="38"/>
        <end position="383"/>
    </location>
</feature>
<evidence type="ECO:0000256" key="5">
    <source>
        <dbReference type="ARBA" id="ARBA00037974"/>
    </source>
</evidence>
<dbReference type="PANTHER" id="PTHR43525">
    <property type="entry name" value="PROTEIN MALY"/>
    <property type="match status" value="1"/>
</dbReference>
<sequence>MSTLLPDFGAVSAESLWAAGHLKWTVDGPGLLGAGAAEMDFGTAAPVATAIKAAVDDGLLGYLPPALTSELAAACAAWQRDSYGWDVEAGDVHPVPDVVRALHIAIEHFSRPGSPVIVPVPAYTPFLTLPELLGRRVIQVELTLSAGRYRYDLDALDRAFTAGGHLLLLCNPHNPVGRVMRADELAAISRVVTHHGGRVFADEIHAPLVYSGNRHVPYASVSGAAADHAITATSASKAWNVAGLKCAQVVLSNDADRERWGRLGRLATDGTSTLGAVATVAAYRHGRPWLEAVLTYLDRNRSLLGQLLGEHLPSARYLPPEGTYLAWLDLRGLLPSPVRAANLIAEAAGLSVVDGADCGIPGRGFVRMNFATTDELLSRMVRVLADALTGRSL</sequence>
<keyword evidence="8" id="KW-1185">Reference proteome</keyword>
<dbReference type="Pfam" id="PF00155">
    <property type="entry name" value="Aminotran_1_2"/>
    <property type="match status" value="1"/>
</dbReference>
<keyword evidence="3" id="KW-0663">Pyridoxal phosphate</keyword>
<dbReference type="AlphaFoldDB" id="A0A1H0JXE1"/>
<dbReference type="PANTHER" id="PTHR43525:SF2">
    <property type="entry name" value="CYSTATHIONINE BETA-LYASE-RELATED"/>
    <property type="match status" value="1"/>
</dbReference>
<reference evidence="8" key="1">
    <citation type="submission" date="2016-10" db="EMBL/GenBank/DDBJ databases">
        <authorList>
            <person name="Varghese N."/>
            <person name="Submissions S."/>
        </authorList>
    </citation>
    <scope>NUCLEOTIDE SEQUENCE [LARGE SCALE GENOMIC DNA]</scope>
    <source>
        <strain evidence="8">IBRC-M 10655</strain>
    </source>
</reference>
<dbReference type="GO" id="GO:0030170">
    <property type="term" value="F:pyridoxal phosphate binding"/>
    <property type="evidence" value="ECO:0007669"/>
    <property type="project" value="InterPro"/>
</dbReference>
<organism evidence="7 8">
    <name type="scientific">Actinokineospora alba</name>
    <dbReference type="NCBI Taxonomy" id="504798"/>
    <lineage>
        <taxon>Bacteria</taxon>
        <taxon>Bacillati</taxon>
        <taxon>Actinomycetota</taxon>
        <taxon>Actinomycetes</taxon>
        <taxon>Pseudonocardiales</taxon>
        <taxon>Pseudonocardiaceae</taxon>
        <taxon>Actinokineospora</taxon>
    </lineage>
</organism>
<evidence type="ECO:0000256" key="2">
    <source>
        <dbReference type="ARBA" id="ARBA00012224"/>
    </source>
</evidence>
<evidence type="ECO:0000313" key="7">
    <source>
        <dbReference type="EMBL" id="SDO48182.1"/>
    </source>
</evidence>
<evidence type="ECO:0000256" key="1">
    <source>
        <dbReference type="ARBA" id="ARBA00001933"/>
    </source>
</evidence>
<dbReference type="Gene3D" id="3.40.640.10">
    <property type="entry name" value="Type I PLP-dependent aspartate aminotransferase-like (Major domain)"/>
    <property type="match status" value="1"/>
</dbReference>
<keyword evidence="4 7" id="KW-0456">Lyase</keyword>
<comment type="cofactor">
    <cofactor evidence="1">
        <name>pyridoxal 5'-phosphate</name>
        <dbReference type="ChEBI" id="CHEBI:597326"/>
    </cofactor>
</comment>
<dbReference type="InterPro" id="IPR004839">
    <property type="entry name" value="Aminotransferase_I/II_large"/>
</dbReference>
<dbReference type="Gene3D" id="3.90.1150.10">
    <property type="entry name" value="Aspartate Aminotransferase, domain 1"/>
    <property type="match status" value="1"/>
</dbReference>
<dbReference type="InterPro" id="IPR015421">
    <property type="entry name" value="PyrdxlP-dep_Trfase_major"/>
</dbReference>
<comment type="similarity">
    <text evidence="5">Belongs to the class-II pyridoxal-phosphate-dependent aminotransferase family. MalY/PatB cystathionine beta-lyase subfamily.</text>
</comment>
<evidence type="ECO:0000313" key="8">
    <source>
        <dbReference type="Proteomes" id="UP000199651"/>
    </source>
</evidence>
<evidence type="ECO:0000259" key="6">
    <source>
        <dbReference type="Pfam" id="PF00155"/>
    </source>
</evidence>
<accession>A0A1H0JXE1</accession>
<dbReference type="InterPro" id="IPR015424">
    <property type="entry name" value="PyrdxlP-dep_Trfase"/>
</dbReference>
<evidence type="ECO:0000256" key="4">
    <source>
        <dbReference type="ARBA" id="ARBA00023239"/>
    </source>
</evidence>
<dbReference type="Proteomes" id="UP000199651">
    <property type="component" value="Unassembled WGS sequence"/>
</dbReference>
<proteinExistence type="inferred from homology"/>
<dbReference type="GO" id="GO:0047804">
    <property type="term" value="F:cysteine-S-conjugate beta-lyase activity"/>
    <property type="evidence" value="ECO:0007669"/>
    <property type="project" value="UniProtKB-EC"/>
</dbReference>
<name>A0A1H0JXE1_9PSEU</name>
<dbReference type="EC" id="4.4.1.13" evidence="2"/>